<dbReference type="STRING" id="1280948.HY36_11960"/>
<dbReference type="SMART" id="SM01126">
    <property type="entry name" value="DDE_Tnp_IS1595"/>
    <property type="match status" value="1"/>
</dbReference>
<dbReference type="EMBL" id="AWFH01000063">
    <property type="protein sequence ID" value="KCZ57885.1"/>
    <property type="molecule type" value="Genomic_DNA"/>
</dbReference>
<dbReference type="eggNOG" id="COG3677">
    <property type="taxonomic scope" value="Bacteria"/>
</dbReference>
<feature type="region of interest" description="Disordered" evidence="1">
    <location>
        <begin position="29"/>
        <end position="79"/>
    </location>
</feature>
<accession>A0A059DX43</accession>
<gene>
    <name evidence="3" type="ORF">HY36_11960</name>
</gene>
<organism evidence="3 4">
    <name type="scientific">Hyphomonas atlantica</name>
    <dbReference type="NCBI Taxonomy" id="1280948"/>
    <lineage>
        <taxon>Bacteria</taxon>
        <taxon>Pseudomonadati</taxon>
        <taxon>Pseudomonadota</taxon>
        <taxon>Alphaproteobacteria</taxon>
        <taxon>Hyphomonadales</taxon>
        <taxon>Hyphomonadaceae</taxon>
        <taxon>Hyphomonas</taxon>
    </lineage>
</organism>
<dbReference type="Pfam" id="PF12762">
    <property type="entry name" value="DDE_Tnp_IS1595"/>
    <property type="match status" value="1"/>
</dbReference>
<feature type="domain" description="ISXO2-like transposase" evidence="2">
    <location>
        <begin position="37"/>
        <end position="193"/>
    </location>
</feature>
<evidence type="ECO:0000313" key="3">
    <source>
        <dbReference type="EMBL" id="KCZ57885.1"/>
    </source>
</evidence>
<dbReference type="PATRIC" id="fig|1280948.3.peg.3513"/>
<proteinExistence type="predicted"/>
<reference evidence="3 4" key="1">
    <citation type="journal article" date="2014" name="Antonie Van Leeuwenhoek">
        <title>Hyphomonas beringensis sp. nov. and Hyphomonas chukchiensis sp. nov., isolated from surface seawater of the Bering Sea and Chukchi Sea.</title>
        <authorList>
            <person name="Li C."/>
            <person name="Lai Q."/>
            <person name="Li G."/>
            <person name="Dong C."/>
            <person name="Wang J."/>
            <person name="Liao Y."/>
            <person name="Shao Z."/>
        </authorList>
    </citation>
    <scope>NUCLEOTIDE SEQUENCE [LARGE SCALE GENOMIC DNA]</scope>
    <source>
        <strain evidence="3 4">22II1-22F38</strain>
    </source>
</reference>
<dbReference type="AlphaFoldDB" id="A0A059DX43"/>
<comment type="caution">
    <text evidence="3">The sequence shown here is derived from an EMBL/GenBank/DDBJ whole genome shotgun (WGS) entry which is preliminary data.</text>
</comment>
<evidence type="ECO:0000256" key="1">
    <source>
        <dbReference type="SAM" id="MobiDB-lite"/>
    </source>
</evidence>
<evidence type="ECO:0000259" key="2">
    <source>
        <dbReference type="SMART" id="SM01126"/>
    </source>
</evidence>
<keyword evidence="4" id="KW-1185">Reference proteome</keyword>
<dbReference type="Proteomes" id="UP000024547">
    <property type="component" value="Unassembled WGS sequence"/>
</dbReference>
<dbReference type="NCBIfam" id="NF033547">
    <property type="entry name" value="transpos_IS1595"/>
    <property type="match status" value="1"/>
</dbReference>
<name>A0A059DX43_9PROT</name>
<dbReference type="InterPro" id="IPR024445">
    <property type="entry name" value="Tnp_ISXO2-like"/>
</dbReference>
<sequence>MSAHQLHRTIGVTYKTAWFMFHRIREAMKEDTSSSGPLGGEGKTVEADETYYGQVDNPRKTRTDGTPFKRSKRGRGPANKRAVVSLVERGGSVRSFHVKHATKASVREILVKNASRKSKLYTDESKLYTETGKEFAKHRTVHHASGEYVRGDVHSNTIENYFSVFKRGMRGIYQHCGEAHLQRYLTEFDFRYNRRSKLGFTDDDRHNELLKMIAGKRLTYRRPDQASFA</sequence>
<protein>
    <recommendedName>
        <fullName evidence="2">ISXO2-like transposase domain-containing protein</fullName>
    </recommendedName>
</protein>
<evidence type="ECO:0000313" key="4">
    <source>
        <dbReference type="Proteomes" id="UP000024547"/>
    </source>
</evidence>